<name>A0ABP7H6S0_9ACTN</name>
<dbReference type="RefSeq" id="WP_275773667.1">
    <property type="nucleotide sequence ID" value="NZ_BAABDE010000008.1"/>
</dbReference>
<organism evidence="1 2">
    <name type="scientific">Streptomyces coacervatus</name>
    <dbReference type="NCBI Taxonomy" id="647381"/>
    <lineage>
        <taxon>Bacteria</taxon>
        <taxon>Bacillati</taxon>
        <taxon>Actinomycetota</taxon>
        <taxon>Actinomycetes</taxon>
        <taxon>Kitasatosporales</taxon>
        <taxon>Streptomycetaceae</taxon>
        <taxon>Streptomyces</taxon>
    </lineage>
</organism>
<proteinExistence type="predicted"/>
<evidence type="ECO:0000313" key="1">
    <source>
        <dbReference type="EMBL" id="GAA3784656.1"/>
    </source>
</evidence>
<evidence type="ECO:0000313" key="2">
    <source>
        <dbReference type="Proteomes" id="UP001501009"/>
    </source>
</evidence>
<accession>A0ABP7H6S0</accession>
<sequence length="173" mass="19216">MGFTTDESVHLRGAQITDLLSFEEAALTGTPQSLVAPGLHTQDLDLRFAAPPAGALDLRSAHAAWVQDDARSWADEIRLEGFTYDSIRSESDTVKGRLAWIRRNPGNSPQSYEQLAAHYRGSGHDNEARRILLEEQRHRRRSLRPWSRTWGICSTQPSATAIAPGWPVPDTSS</sequence>
<keyword evidence="2" id="KW-1185">Reference proteome</keyword>
<comment type="caution">
    <text evidence="1">The sequence shown here is derived from an EMBL/GenBank/DDBJ whole genome shotgun (WGS) entry which is preliminary data.</text>
</comment>
<dbReference type="Proteomes" id="UP001501009">
    <property type="component" value="Unassembled WGS sequence"/>
</dbReference>
<protein>
    <submittedName>
        <fullName evidence="1">Uncharacterized protein</fullName>
    </submittedName>
</protein>
<reference evidence="2" key="1">
    <citation type="journal article" date="2019" name="Int. J. Syst. Evol. Microbiol.">
        <title>The Global Catalogue of Microorganisms (GCM) 10K type strain sequencing project: providing services to taxonomists for standard genome sequencing and annotation.</title>
        <authorList>
            <consortium name="The Broad Institute Genomics Platform"/>
            <consortium name="The Broad Institute Genome Sequencing Center for Infectious Disease"/>
            <person name="Wu L."/>
            <person name="Ma J."/>
        </authorList>
    </citation>
    <scope>NUCLEOTIDE SEQUENCE [LARGE SCALE GENOMIC DNA]</scope>
    <source>
        <strain evidence="2">JCM 17138</strain>
    </source>
</reference>
<gene>
    <name evidence="1" type="ORF">GCM10022403_019160</name>
</gene>
<dbReference type="EMBL" id="BAABDE010000008">
    <property type="protein sequence ID" value="GAA3784656.1"/>
    <property type="molecule type" value="Genomic_DNA"/>
</dbReference>